<dbReference type="InterPro" id="IPR036785">
    <property type="entry name" value="YkyA-like_sf"/>
</dbReference>
<evidence type="ECO:0008006" key="5">
    <source>
        <dbReference type="Google" id="ProtNLM"/>
    </source>
</evidence>
<accession>A0A6N8FNF2</accession>
<keyword evidence="4" id="KW-1185">Reference proteome</keyword>
<gene>
    <name evidence="3" type="ORF">GMD78_14560</name>
</gene>
<dbReference type="InterPro" id="IPR019454">
    <property type="entry name" value="Lipoprot_YkyA-like"/>
</dbReference>
<dbReference type="EMBL" id="WOCA01000012">
    <property type="protein sequence ID" value="MUK89587.1"/>
    <property type="molecule type" value="Genomic_DNA"/>
</dbReference>
<reference evidence="3 4" key="1">
    <citation type="submission" date="2019-11" db="EMBL/GenBank/DDBJ databases">
        <authorList>
            <person name="Li X."/>
        </authorList>
    </citation>
    <scope>NUCLEOTIDE SEQUENCE [LARGE SCALE GENOMIC DNA]</scope>
    <source>
        <strain evidence="3 4">L9</strain>
    </source>
</reference>
<dbReference type="Proteomes" id="UP000469125">
    <property type="component" value="Unassembled WGS sequence"/>
</dbReference>
<dbReference type="Gene3D" id="1.20.120.570">
    <property type="entry name" value="YkyA-like"/>
    <property type="match status" value="1"/>
</dbReference>
<protein>
    <recommendedName>
        <fullName evidence="5">Cell-wall binding lipoprotein</fullName>
    </recommendedName>
</protein>
<evidence type="ECO:0000256" key="1">
    <source>
        <dbReference type="SAM" id="Coils"/>
    </source>
</evidence>
<dbReference type="SUPFAM" id="SSF140423">
    <property type="entry name" value="MW0975(SA0943)-like"/>
    <property type="match status" value="1"/>
</dbReference>
<dbReference type="AlphaFoldDB" id="A0A6N8FNF2"/>
<organism evidence="3 4">
    <name type="scientific">Ornithinibacillus caprae</name>
    <dbReference type="NCBI Taxonomy" id="2678566"/>
    <lineage>
        <taxon>Bacteria</taxon>
        <taxon>Bacillati</taxon>
        <taxon>Bacillota</taxon>
        <taxon>Bacilli</taxon>
        <taxon>Bacillales</taxon>
        <taxon>Bacillaceae</taxon>
        <taxon>Ornithinibacillus</taxon>
    </lineage>
</organism>
<sequence>MRSKKFILLLLLSSFIALSACGESVDTQIYNHLEEAVNLEKGFEDQQSIINDLEKQEQEIYDQIIELGMDDFKTIQELAVEAIAVIEERTEYIEVEKNSIDESRQEFEKAESLISEIDDEDTKEKAEEMYTAMMERYQSYDELYEAYTKSLSLERELYDMLQQEEMEQETITEHIATINESYDEVIKANEAFNEHTIAYNELKKTYYEVADIKVTYADEN</sequence>
<evidence type="ECO:0000256" key="2">
    <source>
        <dbReference type="SAM" id="SignalP"/>
    </source>
</evidence>
<name>A0A6N8FNF2_9BACI</name>
<evidence type="ECO:0000313" key="4">
    <source>
        <dbReference type="Proteomes" id="UP000469125"/>
    </source>
</evidence>
<feature type="coiled-coil region" evidence="1">
    <location>
        <begin position="93"/>
        <end position="120"/>
    </location>
</feature>
<feature type="signal peptide" evidence="2">
    <location>
        <begin position="1"/>
        <end position="19"/>
    </location>
</feature>
<proteinExistence type="predicted"/>
<keyword evidence="2" id="KW-0732">Signal</keyword>
<dbReference type="Pfam" id="PF10368">
    <property type="entry name" value="YkyA"/>
    <property type="match status" value="1"/>
</dbReference>
<comment type="caution">
    <text evidence="3">The sequence shown here is derived from an EMBL/GenBank/DDBJ whole genome shotgun (WGS) entry which is preliminary data.</text>
</comment>
<dbReference type="RefSeq" id="WP_343042344.1">
    <property type="nucleotide sequence ID" value="NZ_WOCA01000012.1"/>
</dbReference>
<feature type="chain" id="PRO_5039576903" description="Cell-wall binding lipoprotein" evidence="2">
    <location>
        <begin position="20"/>
        <end position="220"/>
    </location>
</feature>
<keyword evidence="1" id="KW-0175">Coiled coil</keyword>
<dbReference type="PROSITE" id="PS51257">
    <property type="entry name" value="PROKAR_LIPOPROTEIN"/>
    <property type="match status" value="1"/>
</dbReference>
<evidence type="ECO:0000313" key="3">
    <source>
        <dbReference type="EMBL" id="MUK89587.1"/>
    </source>
</evidence>